<dbReference type="AlphaFoldDB" id="Q4S6U5"/>
<reference evidence="2" key="1">
    <citation type="journal article" date="2004" name="Nature">
        <title>Genome duplication in the teleost fish Tetraodon nigroviridis reveals the early vertebrate proto-karyotype.</title>
        <authorList>
            <person name="Jaillon O."/>
            <person name="Aury J.-M."/>
            <person name="Brunet F."/>
            <person name="Petit J.-L."/>
            <person name="Stange-Thomann N."/>
            <person name="Mauceli E."/>
            <person name="Bouneau L."/>
            <person name="Fischer C."/>
            <person name="Ozouf-Costaz C."/>
            <person name="Bernot A."/>
            <person name="Nicaud S."/>
            <person name="Jaffe D."/>
            <person name="Fisher S."/>
            <person name="Lutfalla G."/>
            <person name="Dossat C."/>
            <person name="Segurens B."/>
            <person name="Dasilva C."/>
            <person name="Salanoubat M."/>
            <person name="Levy M."/>
            <person name="Boudet N."/>
            <person name="Castellano S."/>
            <person name="Anthouard V."/>
            <person name="Jubin C."/>
            <person name="Castelli V."/>
            <person name="Katinka M."/>
            <person name="Vacherie B."/>
            <person name="Biemont C."/>
            <person name="Skalli Z."/>
            <person name="Cattolico L."/>
            <person name="Poulain J."/>
            <person name="De Berardinis V."/>
            <person name="Cruaud C."/>
            <person name="Duprat S."/>
            <person name="Brottier P."/>
            <person name="Coutanceau J.-P."/>
            <person name="Gouzy J."/>
            <person name="Parra G."/>
            <person name="Lardier G."/>
            <person name="Chapple C."/>
            <person name="McKernan K.J."/>
            <person name="McEwan P."/>
            <person name="Bosak S."/>
            <person name="Kellis M."/>
            <person name="Volff J.-N."/>
            <person name="Guigo R."/>
            <person name="Zody M.C."/>
            <person name="Mesirov J."/>
            <person name="Lindblad-Toh K."/>
            <person name="Birren B."/>
            <person name="Nusbaum C."/>
            <person name="Kahn D."/>
            <person name="Robinson-Rechavi M."/>
            <person name="Laudet V."/>
            <person name="Schachter V."/>
            <person name="Quetier F."/>
            <person name="Saurin W."/>
            <person name="Scarpelli C."/>
            <person name="Wincker P."/>
            <person name="Lander E.S."/>
            <person name="Weissenbach J."/>
            <person name="Roest Crollius H."/>
        </authorList>
    </citation>
    <scope>NUCLEOTIDE SEQUENCE [LARGE SCALE GENOMIC DNA]</scope>
</reference>
<evidence type="ECO:0000313" key="2">
    <source>
        <dbReference type="EMBL" id="CAG03637.1"/>
    </source>
</evidence>
<proteinExistence type="predicted"/>
<feature type="region of interest" description="Disordered" evidence="1">
    <location>
        <begin position="23"/>
        <end position="43"/>
    </location>
</feature>
<dbReference type="EMBL" id="CAAE01014723">
    <property type="protein sequence ID" value="CAG03637.1"/>
    <property type="molecule type" value="Genomic_DNA"/>
</dbReference>
<sequence length="67" mass="7534">MGMLCLIGTELQLQLRREEDHLCGEEEKEQRRQRGRAPPEGKKLIHTLLPHSFSTSLTAGLHQPGSS</sequence>
<evidence type="ECO:0000256" key="1">
    <source>
        <dbReference type="SAM" id="MobiDB-lite"/>
    </source>
</evidence>
<protein>
    <submittedName>
        <fullName evidence="2">Chromosome 14 SCAF14723, whole genome shotgun sequence</fullName>
    </submittedName>
</protein>
<accession>Q4S6U5</accession>
<organism evidence="2">
    <name type="scientific">Tetraodon nigroviridis</name>
    <name type="common">Spotted green pufferfish</name>
    <name type="synonym">Chelonodon nigroviridis</name>
    <dbReference type="NCBI Taxonomy" id="99883"/>
    <lineage>
        <taxon>Eukaryota</taxon>
        <taxon>Metazoa</taxon>
        <taxon>Chordata</taxon>
        <taxon>Craniata</taxon>
        <taxon>Vertebrata</taxon>
        <taxon>Euteleostomi</taxon>
        <taxon>Actinopterygii</taxon>
        <taxon>Neopterygii</taxon>
        <taxon>Teleostei</taxon>
        <taxon>Neoteleostei</taxon>
        <taxon>Acanthomorphata</taxon>
        <taxon>Eupercaria</taxon>
        <taxon>Tetraodontiformes</taxon>
        <taxon>Tetradontoidea</taxon>
        <taxon>Tetraodontidae</taxon>
        <taxon>Tetraodon</taxon>
    </lineage>
</organism>
<gene>
    <name evidence="2" type="ORF">GSTENG00023122001</name>
</gene>
<dbReference type="KEGG" id="tng:GSTEN00023122G001"/>
<name>Q4S6U5_TETNG</name>
<reference evidence="2" key="2">
    <citation type="submission" date="2004-02" db="EMBL/GenBank/DDBJ databases">
        <authorList>
            <consortium name="Genoscope"/>
            <consortium name="Whitehead Institute Centre for Genome Research"/>
        </authorList>
    </citation>
    <scope>NUCLEOTIDE SEQUENCE</scope>
</reference>